<organism evidence="1 2">
    <name type="scientific">Qipengyuania citrea LAMA 915</name>
    <dbReference type="NCBI Taxonomy" id="1306953"/>
    <lineage>
        <taxon>Bacteria</taxon>
        <taxon>Pseudomonadati</taxon>
        <taxon>Pseudomonadota</taxon>
        <taxon>Alphaproteobacteria</taxon>
        <taxon>Sphingomonadales</taxon>
        <taxon>Erythrobacteraceae</taxon>
        <taxon>Qipengyuania</taxon>
    </lineage>
</organism>
<dbReference type="PATRIC" id="fig|1306953.7.peg.1957"/>
<proteinExistence type="predicted"/>
<evidence type="ECO:0000313" key="2">
    <source>
        <dbReference type="Proteomes" id="UP000037446"/>
    </source>
</evidence>
<dbReference type="GeneID" id="93685932"/>
<dbReference type="Pfam" id="PF20333">
    <property type="entry name" value="DUF6628"/>
    <property type="match status" value="1"/>
</dbReference>
<dbReference type="EMBL" id="JYNE01000013">
    <property type="protein sequence ID" value="KNH03315.1"/>
    <property type="molecule type" value="Genomic_DNA"/>
</dbReference>
<sequence length="137" mass="14648">MAHSHDSTTLDLPLPARRHQTLGLVLVRRIAGHGLHDARATMLALDASGAEFRRLLVLTRALVVDLARTSRRKILLAPCCAAGMTRDEGLLMALIGGGGLDVHGALTDDARCTDALTTAHALGEELERVATRNAWRG</sequence>
<name>A0A0L1KGW1_9SPHN</name>
<comment type="caution">
    <text evidence="1">The sequence shown here is derived from an EMBL/GenBank/DDBJ whole genome shotgun (WGS) entry which is preliminary data.</text>
</comment>
<reference evidence="1" key="1">
    <citation type="submission" date="2015-02" db="EMBL/GenBank/DDBJ databases">
        <authorList>
            <person name="Chooi Y.-H."/>
        </authorList>
    </citation>
    <scope>NUCLEOTIDE SEQUENCE [LARGE SCALE GENOMIC DNA]</scope>
    <source>
        <strain evidence="1">LAMA 915</strain>
    </source>
</reference>
<accession>A0A0L1KGW1</accession>
<dbReference type="Proteomes" id="UP000037446">
    <property type="component" value="Unassembled WGS sequence"/>
</dbReference>
<evidence type="ECO:0000313" key="1">
    <source>
        <dbReference type="EMBL" id="KNH03315.1"/>
    </source>
</evidence>
<dbReference type="RefSeq" id="WP_063505516.1">
    <property type="nucleotide sequence ID" value="NZ_JYNE01000013.1"/>
</dbReference>
<protein>
    <submittedName>
        <fullName evidence="1">Uncharacterized protein</fullName>
    </submittedName>
</protein>
<dbReference type="InterPro" id="IPR046736">
    <property type="entry name" value="DUF6628"/>
</dbReference>
<gene>
    <name evidence="1" type="ORF">J121_1903</name>
</gene>
<dbReference type="AlphaFoldDB" id="A0A0L1KGW1"/>